<dbReference type="RefSeq" id="WP_379982534.1">
    <property type="nucleotide sequence ID" value="NZ_JBHSFV010000019.1"/>
</dbReference>
<protein>
    <recommendedName>
        <fullName evidence="4">Flap endonuclease-1-like 5' DNA nuclease</fullName>
    </recommendedName>
</protein>
<evidence type="ECO:0000313" key="2">
    <source>
        <dbReference type="EMBL" id="MFC4636387.1"/>
    </source>
</evidence>
<organism evidence="2 3">
    <name type="scientific">Dokdonia ponticola</name>
    <dbReference type="NCBI Taxonomy" id="2041041"/>
    <lineage>
        <taxon>Bacteria</taxon>
        <taxon>Pseudomonadati</taxon>
        <taxon>Bacteroidota</taxon>
        <taxon>Flavobacteriia</taxon>
        <taxon>Flavobacteriales</taxon>
        <taxon>Flavobacteriaceae</taxon>
        <taxon>Dokdonia</taxon>
    </lineage>
</organism>
<evidence type="ECO:0008006" key="4">
    <source>
        <dbReference type="Google" id="ProtNLM"/>
    </source>
</evidence>
<evidence type="ECO:0000256" key="1">
    <source>
        <dbReference type="SAM" id="Phobius"/>
    </source>
</evidence>
<keyword evidence="1" id="KW-0812">Transmembrane</keyword>
<name>A0ABV9I2P5_9FLAO</name>
<evidence type="ECO:0000313" key="3">
    <source>
        <dbReference type="Proteomes" id="UP001596043"/>
    </source>
</evidence>
<keyword evidence="1" id="KW-0472">Membrane</keyword>
<feature type="transmembrane region" description="Helical" evidence="1">
    <location>
        <begin position="15"/>
        <end position="33"/>
    </location>
</feature>
<proteinExistence type="predicted"/>
<keyword evidence="1" id="KW-1133">Transmembrane helix</keyword>
<sequence>MNIVIIDVTNSIPCWVIPLIVGLICTIFGYLLGRLAGQKNDPSNDLDLWKRKNASLKADLDACRSELSIVSSATAAASTTASITSSFSSDASDTSPKASLIPFDAAAAKAAFGKAIKENDLTIIEGIGPKIKELFHNFEIKTWASLADTSVETCQEVLDSGGKRFQIHHPKNWPLQAQLATEGKWYELKKWQDEHEYGKD</sequence>
<dbReference type="EMBL" id="JBHSFV010000019">
    <property type="protein sequence ID" value="MFC4636387.1"/>
    <property type="molecule type" value="Genomic_DNA"/>
</dbReference>
<dbReference type="Proteomes" id="UP001596043">
    <property type="component" value="Unassembled WGS sequence"/>
</dbReference>
<accession>A0ABV9I2P5</accession>
<gene>
    <name evidence="2" type="ORF">ACFO3O_20945</name>
</gene>
<comment type="caution">
    <text evidence="2">The sequence shown here is derived from an EMBL/GenBank/DDBJ whole genome shotgun (WGS) entry which is preliminary data.</text>
</comment>
<reference evidence="3" key="1">
    <citation type="journal article" date="2019" name="Int. J. Syst. Evol. Microbiol.">
        <title>The Global Catalogue of Microorganisms (GCM) 10K type strain sequencing project: providing services to taxonomists for standard genome sequencing and annotation.</title>
        <authorList>
            <consortium name="The Broad Institute Genomics Platform"/>
            <consortium name="The Broad Institute Genome Sequencing Center for Infectious Disease"/>
            <person name="Wu L."/>
            <person name="Ma J."/>
        </authorList>
    </citation>
    <scope>NUCLEOTIDE SEQUENCE [LARGE SCALE GENOMIC DNA]</scope>
    <source>
        <strain evidence="3">YJ-61-S</strain>
    </source>
</reference>
<keyword evidence="3" id="KW-1185">Reference proteome</keyword>